<dbReference type="Pfam" id="PF24883">
    <property type="entry name" value="NPHP3_N"/>
    <property type="match status" value="1"/>
</dbReference>
<accession>A0AA40DSF5</accession>
<evidence type="ECO:0000256" key="2">
    <source>
        <dbReference type="SAM" id="MobiDB-lite"/>
    </source>
</evidence>
<dbReference type="Gene3D" id="1.25.40.20">
    <property type="entry name" value="Ankyrin repeat-containing domain"/>
    <property type="match status" value="1"/>
</dbReference>
<dbReference type="SUPFAM" id="SSF53474">
    <property type="entry name" value="alpha/beta-Hydrolases"/>
    <property type="match status" value="1"/>
</dbReference>
<feature type="region of interest" description="Disordered" evidence="2">
    <location>
        <begin position="1089"/>
        <end position="1118"/>
    </location>
</feature>
<dbReference type="PANTHER" id="PTHR10039:SF5">
    <property type="entry name" value="NACHT DOMAIN-CONTAINING PROTEIN"/>
    <property type="match status" value="1"/>
</dbReference>
<dbReference type="EMBL" id="JAUKUA010000004">
    <property type="protein sequence ID" value="KAK0714484.1"/>
    <property type="molecule type" value="Genomic_DNA"/>
</dbReference>
<keyword evidence="1" id="KW-0677">Repeat</keyword>
<organism evidence="4 5">
    <name type="scientific">Lasiosphaeris hirsuta</name>
    <dbReference type="NCBI Taxonomy" id="260670"/>
    <lineage>
        <taxon>Eukaryota</taxon>
        <taxon>Fungi</taxon>
        <taxon>Dikarya</taxon>
        <taxon>Ascomycota</taxon>
        <taxon>Pezizomycotina</taxon>
        <taxon>Sordariomycetes</taxon>
        <taxon>Sordariomycetidae</taxon>
        <taxon>Sordariales</taxon>
        <taxon>Lasiosphaeriaceae</taxon>
        <taxon>Lasiosphaeris</taxon>
    </lineage>
</organism>
<feature type="compositionally biased region" description="Basic and acidic residues" evidence="2">
    <location>
        <begin position="391"/>
        <end position="405"/>
    </location>
</feature>
<evidence type="ECO:0000313" key="4">
    <source>
        <dbReference type="EMBL" id="KAK0714484.1"/>
    </source>
</evidence>
<keyword evidence="5" id="KW-1185">Reference proteome</keyword>
<dbReference type="InterPro" id="IPR036770">
    <property type="entry name" value="Ankyrin_rpt-contain_sf"/>
</dbReference>
<feature type="compositionally biased region" description="Basic and acidic residues" evidence="2">
    <location>
        <begin position="1093"/>
        <end position="1108"/>
    </location>
</feature>
<name>A0AA40DSF5_9PEZI</name>
<gene>
    <name evidence="4" type="ORF">B0H67DRAFT_553198</name>
</gene>
<proteinExistence type="predicted"/>
<dbReference type="Proteomes" id="UP001172102">
    <property type="component" value="Unassembled WGS sequence"/>
</dbReference>
<feature type="region of interest" description="Disordered" evidence="2">
    <location>
        <begin position="384"/>
        <end position="418"/>
    </location>
</feature>
<feature type="domain" description="Nephrocystin 3-like N-terminal" evidence="3">
    <location>
        <begin position="457"/>
        <end position="554"/>
    </location>
</feature>
<evidence type="ECO:0000259" key="3">
    <source>
        <dbReference type="Pfam" id="PF24883"/>
    </source>
</evidence>
<dbReference type="SUPFAM" id="SSF48403">
    <property type="entry name" value="Ankyrin repeat"/>
    <property type="match status" value="1"/>
</dbReference>
<feature type="compositionally biased region" description="Basic and acidic residues" evidence="2">
    <location>
        <begin position="576"/>
        <end position="598"/>
    </location>
</feature>
<sequence>MAMATAMAMGDDWGRRVFRLRNLPSTISSATEAASLLGAALGIPVDHVIICSLAKTSNKWEVPPSSVATLQLATVPAFVHKTVAGREEWSIPLAGRDRGRNDVLILDTHFRGMTVLHDPEPGRHEADCIAISGLASHPFGSWQPRGDDKTFMWIRDEIPRSAPGIRAIIYGYDSKLHNSTSFQSIGDLGQSLILRLKAGGWNLPSSKPIVFLAHSLGGLVLKEAIVQMADRDKSVTGILENVLGAIMFGVPSLGMDQSHLMAMVEGRPNELLVQDLSREGGTHYLRQLNRRFEGLSFLRTARILWAYETAESPTVEQRDDGTWATTGPPAILVSIASATCHYHRKDKSVTIPINESHSNMVKFSRGDPNLEIIMESVRDLCSRRNRHQARRGSEAAEESRSDPLGDAHQAGKKKDMEGEETIKELGKLIASIDDLHNSIYASELSDRLGQIEHPSENTFQWIFDLPLFTEWLQGEGGLFWIHGKPGSGKSTLMKFIYESRQTWDLLHTWGTDSLEIRASFFFHYRGSAIQKSFEGVLRSLVDQILGPHRDRLSSEYRPIWEQYRLLKFREAIEEEREERRKQEGKPEKEKDSAKEKRGNQATAARETLKDIKNSLRALIKSLPPSCSTSPTLRLLGEVAKCFQGEDGFVLKLERVMRLLLDQGVTRMDLVLFFDALDEYDGHLDLISRFLTGLTQGSETSATRVKVCFSSRPWEPLKAHFAGYPNFALQDYTRADIENYAAGSVASWGIDSPVVVSLVPKIISRANGVFLWVNLAMQVLHEAYLLNPEMATAAAMEEKLLRLPSGLSEFYKLIIQRIGRTNRRHTYALLELLIRNNGIPLTAIQIQHAVLVSGCADYAEAADVIGRAKAGSVKRDRLSASGVGVATTLSTKEMEARIHIARWGGGLVEIKRRDHVDYPQLMHQTVLEFTMGLDFKRIVVGNLASFASENGHSFHVKYLGQKLAGRGRPGLGMAEVVLEELDLGGGKTAEPRDSDAVSKLERELLQHLAYHAEQAELTTGRSQLDYLHTLPIGGDGFLVFLAVSCGLTLCLRDWVARKPRQMERLVARLQRREVALSNITARGLYAGGGVARQPKTDPARQKSMADQRDGVGAQQNSLVQQEHGGGAATVVPLASSIFFAPRSGIFHDRHFKILTLLLEKGYGLVEHEPEFFTRLCAEIWRNETNASERIPNATLHTVATWLLEKGQDPNARFTARSLTARRGEVRNPAETGMLGATALHLAPPDLAAELIRFGAHASALDPQGNTPLHWALFPQDLGSGARNPVAHWGCARRYEKCRVLVGAGCAIPFTKKLWDRGLAEFDREGFDTESLRSREVYARRALSDKERMKKGLNQLVRRLRRTQPGPQSQPI</sequence>
<comment type="caution">
    <text evidence="4">The sequence shown here is derived from an EMBL/GenBank/DDBJ whole genome shotgun (WGS) entry which is preliminary data.</text>
</comment>
<dbReference type="InterPro" id="IPR056884">
    <property type="entry name" value="NPHP3-like_N"/>
</dbReference>
<reference evidence="4" key="1">
    <citation type="submission" date="2023-06" db="EMBL/GenBank/DDBJ databases">
        <title>Genome-scale phylogeny and comparative genomics of the fungal order Sordariales.</title>
        <authorList>
            <consortium name="Lawrence Berkeley National Laboratory"/>
            <person name="Hensen N."/>
            <person name="Bonometti L."/>
            <person name="Westerberg I."/>
            <person name="Brannstrom I.O."/>
            <person name="Guillou S."/>
            <person name="Cros-Aarteil S."/>
            <person name="Calhoun S."/>
            <person name="Haridas S."/>
            <person name="Kuo A."/>
            <person name="Mondo S."/>
            <person name="Pangilinan J."/>
            <person name="Riley R."/>
            <person name="Labutti K."/>
            <person name="Andreopoulos B."/>
            <person name="Lipzen A."/>
            <person name="Chen C."/>
            <person name="Yanf M."/>
            <person name="Daum C."/>
            <person name="Ng V."/>
            <person name="Clum A."/>
            <person name="Steindorff A."/>
            <person name="Ohm R."/>
            <person name="Martin F."/>
            <person name="Silar P."/>
            <person name="Natvig D."/>
            <person name="Lalanne C."/>
            <person name="Gautier V."/>
            <person name="Ament-Velasquez S.L."/>
            <person name="Kruys A."/>
            <person name="Hutchinson M.I."/>
            <person name="Powell A.J."/>
            <person name="Barry K."/>
            <person name="Miller A.N."/>
            <person name="Grigoriev I.V."/>
            <person name="Debuchy R."/>
            <person name="Gladieux P."/>
            <person name="Thoren M.H."/>
            <person name="Johannesson H."/>
        </authorList>
    </citation>
    <scope>NUCLEOTIDE SEQUENCE</scope>
    <source>
        <strain evidence="4">SMH4607-1</strain>
    </source>
</reference>
<evidence type="ECO:0000313" key="5">
    <source>
        <dbReference type="Proteomes" id="UP001172102"/>
    </source>
</evidence>
<feature type="region of interest" description="Disordered" evidence="2">
    <location>
        <begin position="576"/>
        <end position="605"/>
    </location>
</feature>
<evidence type="ECO:0000256" key="1">
    <source>
        <dbReference type="ARBA" id="ARBA00022737"/>
    </source>
</evidence>
<protein>
    <recommendedName>
        <fullName evidence="3">Nephrocystin 3-like N-terminal domain-containing protein</fullName>
    </recommendedName>
</protein>
<dbReference type="PANTHER" id="PTHR10039">
    <property type="entry name" value="AMELOGENIN"/>
    <property type="match status" value="1"/>
</dbReference>
<dbReference type="InterPro" id="IPR029058">
    <property type="entry name" value="AB_hydrolase_fold"/>
</dbReference>